<dbReference type="AlphaFoldDB" id="A0A9D4NRP6"/>
<reference evidence="2" key="1">
    <citation type="submission" date="2020-06" db="EMBL/GenBank/DDBJ databases">
        <authorList>
            <person name="Ji K."/>
            <person name="Li J."/>
        </authorList>
    </citation>
    <scope>NUCLEOTIDE SEQUENCE</scope>
    <source>
        <strain evidence="2">JKM2019</strain>
        <tissue evidence="2">Whole body</tissue>
    </source>
</reference>
<feature type="region of interest" description="Disordered" evidence="1">
    <location>
        <begin position="1"/>
        <end position="213"/>
    </location>
</feature>
<dbReference type="EMBL" id="SDOV01000009">
    <property type="protein sequence ID" value="KAH7636948.1"/>
    <property type="molecule type" value="Genomic_DNA"/>
</dbReference>
<feature type="compositionally biased region" description="Low complexity" evidence="1">
    <location>
        <begin position="697"/>
        <end position="713"/>
    </location>
</feature>
<feature type="compositionally biased region" description="Polar residues" evidence="1">
    <location>
        <begin position="556"/>
        <end position="580"/>
    </location>
</feature>
<feature type="compositionally biased region" description="Polar residues" evidence="1">
    <location>
        <begin position="22"/>
        <end position="38"/>
    </location>
</feature>
<protein>
    <submittedName>
        <fullName evidence="2">Uncharacterized protein</fullName>
    </submittedName>
</protein>
<feature type="compositionally biased region" description="Pro residues" evidence="1">
    <location>
        <begin position="368"/>
        <end position="389"/>
    </location>
</feature>
<feature type="compositionally biased region" description="Low complexity" evidence="1">
    <location>
        <begin position="418"/>
        <end position="465"/>
    </location>
</feature>
<feature type="compositionally biased region" description="Low complexity" evidence="1">
    <location>
        <begin position="347"/>
        <end position="367"/>
    </location>
</feature>
<feature type="region of interest" description="Disordered" evidence="1">
    <location>
        <begin position="671"/>
        <end position="751"/>
    </location>
</feature>
<name>A0A9D4NRP6_DERFA</name>
<dbReference type="Proteomes" id="UP000828236">
    <property type="component" value="Unassembled WGS sequence"/>
</dbReference>
<feature type="compositionally biased region" description="Basic residues" evidence="1">
    <location>
        <begin position="197"/>
        <end position="212"/>
    </location>
</feature>
<feature type="compositionally biased region" description="Low complexity" evidence="1">
    <location>
        <begin position="109"/>
        <end position="127"/>
    </location>
</feature>
<feature type="region of interest" description="Disordered" evidence="1">
    <location>
        <begin position="319"/>
        <end position="477"/>
    </location>
</feature>
<feature type="region of interest" description="Disordered" evidence="1">
    <location>
        <begin position="552"/>
        <end position="585"/>
    </location>
</feature>
<sequence>MADKQNKRTKSPSKVQLVKKSPSITMKKNRSLSKQSIKGKTAKESSTISKKSRKKSKNERSQSKMKTTARKTSIIKTSSTNLAKSPQNKSLSKLIIIPIDAKSSKTSGNKQLSTSSKKTSKNQSSTKVESISKRKVEVSHSNVSTKQSKTSTALRPRMAKTVAEKIKEKRSKSKLETQSVKEGKSKIQPKLFEKSKKSTKTKKDTKKQKSKTIVRETSKAAGITETILKVSKIEPFKSKPSSKKLELFVIRKSPTPMNSVEEQKSQMALLKAEAEAAARAAKTYEEPKFFETMIETKVATPETKSPLVEHITIKTTVVESIKADIKPKSSKPLPSPPKPASLPPKPASLSSKPASLPPKSASLSSKPLPSPSKPASLPPKPSSLPPKPASLPSKPASLPSKPLPIPSKPASLPPKPASLPSKPVSLSSKPASLPSKPASLPSKPKSLSSKPASLPSKPKSISLKPLPKPVMTKTPERFELKQKSVTIVKAIEPESKSMSVTAKDDQPERLVISTSKIATDDQQQPLFQTRTEFPLFIVSSVQVAKSKVSQIPVSPPQQLSKSTQITPKSTSVKTRTSYRSDSTRKSTYARFERTSIFYRRLNDYHRDRRDEAIMIPYNPYLKGRKLYTIHRGDELDQVIDITPGLMSSQSRMNSIRRSKTEVFRLGDRRNADVFDDDHNNKSISSEPTRKPHKMDKQQQQQEQQQQLTTTTTLAVKQDPMMKMKAESMEEPSILKTIDSCNSSESTSKSNV</sequence>
<feature type="compositionally biased region" description="Basic and acidic residues" evidence="1">
    <location>
        <begin position="671"/>
        <end position="680"/>
    </location>
</feature>
<reference evidence="2" key="2">
    <citation type="journal article" date="2021" name="World Allergy Organ. J.">
        <title>Chromosome-level assembly of Dermatophagoides farinae genome and transcriptome reveals two novel allergens Der f 37 and Der f 39.</title>
        <authorList>
            <person name="Chen J."/>
            <person name="Cai Z."/>
            <person name="Fan D."/>
            <person name="Hu J."/>
            <person name="Hou Y."/>
            <person name="He Y."/>
            <person name="Zhang Z."/>
            <person name="Zhao Z."/>
            <person name="Gao P."/>
            <person name="Hu W."/>
            <person name="Sun J."/>
            <person name="Li J."/>
            <person name="Ji K."/>
        </authorList>
    </citation>
    <scope>NUCLEOTIDE SEQUENCE</scope>
    <source>
        <strain evidence="2">JKM2019</strain>
    </source>
</reference>
<feature type="compositionally biased region" description="Basic and acidic residues" evidence="1">
    <location>
        <begin position="162"/>
        <end position="196"/>
    </location>
</feature>
<evidence type="ECO:0000313" key="2">
    <source>
        <dbReference type="EMBL" id="KAH7636948.1"/>
    </source>
</evidence>
<feature type="compositionally biased region" description="Polar residues" evidence="1">
    <location>
        <begin position="139"/>
        <end position="153"/>
    </location>
</feature>
<comment type="caution">
    <text evidence="2">The sequence shown here is derived from an EMBL/GenBank/DDBJ whole genome shotgun (WGS) entry which is preliminary data.</text>
</comment>
<gene>
    <name evidence="2" type="ORF">HUG17_7154</name>
</gene>
<feature type="compositionally biased region" description="Low complexity" evidence="1">
    <location>
        <begin position="739"/>
        <end position="751"/>
    </location>
</feature>
<dbReference type="OrthoDB" id="6516996at2759"/>
<organism evidence="2">
    <name type="scientific">Dermatophagoides farinae</name>
    <name type="common">American house dust mite</name>
    <dbReference type="NCBI Taxonomy" id="6954"/>
    <lineage>
        <taxon>Eukaryota</taxon>
        <taxon>Metazoa</taxon>
        <taxon>Ecdysozoa</taxon>
        <taxon>Arthropoda</taxon>
        <taxon>Chelicerata</taxon>
        <taxon>Arachnida</taxon>
        <taxon>Acari</taxon>
        <taxon>Acariformes</taxon>
        <taxon>Sarcoptiformes</taxon>
        <taxon>Astigmata</taxon>
        <taxon>Psoroptidia</taxon>
        <taxon>Analgoidea</taxon>
        <taxon>Pyroglyphidae</taxon>
        <taxon>Dermatophagoidinae</taxon>
        <taxon>Dermatophagoides</taxon>
    </lineage>
</organism>
<feature type="compositionally biased region" description="Polar residues" evidence="1">
    <location>
        <begin position="70"/>
        <end position="91"/>
    </location>
</feature>
<feature type="compositionally biased region" description="Low complexity" evidence="1">
    <location>
        <begin position="390"/>
        <end position="400"/>
    </location>
</feature>
<proteinExistence type="predicted"/>
<accession>A0A9D4NRP6</accession>
<feature type="compositionally biased region" description="Pro residues" evidence="1">
    <location>
        <begin position="333"/>
        <end position="346"/>
    </location>
</feature>
<feature type="compositionally biased region" description="Pro residues" evidence="1">
    <location>
        <begin position="401"/>
        <end position="417"/>
    </location>
</feature>
<evidence type="ECO:0000256" key="1">
    <source>
        <dbReference type="SAM" id="MobiDB-lite"/>
    </source>
</evidence>